<evidence type="ECO:0008006" key="3">
    <source>
        <dbReference type="Google" id="ProtNLM"/>
    </source>
</evidence>
<evidence type="ECO:0000313" key="1">
    <source>
        <dbReference type="EMBL" id="MBF0940361.1"/>
    </source>
</evidence>
<dbReference type="EMBL" id="JABZFZ010000288">
    <property type="protein sequence ID" value="MBF0940361.1"/>
    <property type="molecule type" value="Genomic_DNA"/>
</dbReference>
<gene>
    <name evidence="1" type="ORF">HXK03_05745</name>
</gene>
<accession>A0A929MZF5</accession>
<reference evidence="1" key="1">
    <citation type="submission" date="2020-04" db="EMBL/GenBank/DDBJ databases">
        <title>Deep metagenomics examines the oral microbiome during advanced dental caries in children, revealing novel taxa and co-occurrences with host molecules.</title>
        <authorList>
            <person name="Baker J.L."/>
            <person name="Morton J.T."/>
            <person name="Dinis M."/>
            <person name="Alvarez R."/>
            <person name="Tran N.C."/>
            <person name="Knight R."/>
            <person name="Edlund A."/>
        </authorList>
    </citation>
    <scope>NUCLEOTIDE SEQUENCE</scope>
    <source>
        <strain evidence="1">JCVI_32_bin.64</strain>
    </source>
</reference>
<proteinExistence type="predicted"/>
<dbReference type="InterPro" id="IPR049975">
    <property type="entry name" value="SAV_915-like_dom"/>
</dbReference>
<comment type="caution">
    <text evidence="1">The sequence shown here is derived from an EMBL/GenBank/DDBJ whole genome shotgun (WGS) entry which is preliminary data.</text>
</comment>
<sequence length="100" mass="11174">MNNMSRNTHPDVAPPALYVPVGQDCAGQAQVVLADVEDGTRVLLAYTSLDRLLDCLGEDQGWALIMTDQLPRIKEDLRFDHLSVDHYVGPEARMGERDEH</sequence>
<protein>
    <recommendedName>
        <fullName evidence="3">SseB protein N-terminal domain-containing protein</fullName>
    </recommendedName>
</protein>
<dbReference type="AlphaFoldDB" id="A0A929MZF5"/>
<evidence type="ECO:0000313" key="2">
    <source>
        <dbReference type="Proteomes" id="UP000718630"/>
    </source>
</evidence>
<dbReference type="Proteomes" id="UP000718630">
    <property type="component" value="Unassembled WGS sequence"/>
</dbReference>
<name>A0A929MZF5_9ACTO</name>
<organism evidence="1 2">
    <name type="scientific">Schaalia georgiae</name>
    <dbReference type="NCBI Taxonomy" id="52768"/>
    <lineage>
        <taxon>Bacteria</taxon>
        <taxon>Bacillati</taxon>
        <taxon>Actinomycetota</taxon>
        <taxon>Actinomycetes</taxon>
        <taxon>Actinomycetales</taxon>
        <taxon>Actinomycetaceae</taxon>
        <taxon>Schaalia</taxon>
    </lineage>
</organism>
<dbReference type="NCBIfam" id="NF042914">
    <property type="entry name" value="SAV915_dom"/>
    <property type="match status" value="1"/>
</dbReference>